<dbReference type="PROSITE" id="PS50853">
    <property type="entry name" value="FN3"/>
    <property type="match status" value="3"/>
</dbReference>
<evidence type="ECO:0000259" key="3">
    <source>
        <dbReference type="PROSITE" id="PS51390"/>
    </source>
</evidence>
<dbReference type="OMA" id="MENTAIY"/>
<evidence type="ECO:0000313" key="5">
    <source>
        <dbReference type="Proteomes" id="UP000472277"/>
    </source>
</evidence>
<dbReference type="GO" id="GO:0005576">
    <property type="term" value="C:extracellular region"/>
    <property type="evidence" value="ECO:0007669"/>
    <property type="project" value="InterPro"/>
</dbReference>
<evidence type="ECO:0000313" key="4">
    <source>
        <dbReference type="Ensembl" id="ENSSTUP00000014760.1"/>
    </source>
</evidence>
<dbReference type="PRINTS" id="PR00003">
    <property type="entry name" value="4DISULPHCORE"/>
</dbReference>
<sequence>MLPRSVNVCVTLCLWITELSTHGTFASRTRQDDSFFTGSIYRARCASRCLSLHITRISAFFKHSQNNGSLVWCQNHKQCSKCLEPCKESWDLKENQCQDLCETLFPKKHYECLTSCEFLKSVEGVKQGDCPAPDKASGFAAACVESCEEDGECSAVKKCCTNGCGHTCQNPKNLYKGAPLKPRKELVFVEQLSGGLVIRWSSKFNISVEPVLYVVQRCWNYGIHPSEDDATEWETVAQTTEERVQLADIKASRWYQFRVAAVNVHGTRGFTAPSKHFRSSRDPAAPPSPAGLRVTNMTLGAEGTVSARLSWTLPEEPDIPVHHYKVLWSWTVPGKSLVPSKKKRRKTTNGAQSWVDLEGLLTNSSYTVELQAVTYWGQVRLKSSKASLHFSTTSQNNGSGKASWVSKEVIMPVGSTLGKRPAGPLEVGTPFYQDGQLQVRVYWKNRGDPLVSRYHVQWMPEYCSHNETRGPEKSVTQENYINVPGLLFSCKYKVTVHMLKSKRRAKDESATFLTPSCATIRNKSHKHIPCPGEGAPVPKVLAKPENLTASFSIHEGNITGNFLWRVSRVLAHQRITGFQVTWAEVTTESRQNSLPNSIISQSQILPPDHNLLVVSNLRPATYYRLEVQVITSGGEGPASVKTFQTPSVLPVLQHRKYQLLTTDQLLLSSSQLPGCVQVVLNRDTVAHWCCNSSVTSFEVI</sequence>
<dbReference type="InterPro" id="IPR036116">
    <property type="entry name" value="FN3_sf"/>
</dbReference>
<evidence type="ECO:0000259" key="2">
    <source>
        <dbReference type="PROSITE" id="PS50853"/>
    </source>
</evidence>
<dbReference type="Proteomes" id="UP000472277">
    <property type="component" value="Chromosome 24"/>
</dbReference>
<dbReference type="SMART" id="SM00217">
    <property type="entry name" value="WAP"/>
    <property type="match status" value="1"/>
</dbReference>
<dbReference type="PANTHER" id="PTHR14131">
    <property type="entry name" value="ANOSMIN"/>
    <property type="match status" value="1"/>
</dbReference>
<dbReference type="Pfam" id="PF00041">
    <property type="entry name" value="fn3"/>
    <property type="match status" value="3"/>
</dbReference>
<evidence type="ECO:0000256" key="1">
    <source>
        <dbReference type="SAM" id="SignalP"/>
    </source>
</evidence>
<feature type="domain" description="Fibronectin type-III" evidence="2">
    <location>
        <begin position="288"/>
        <end position="396"/>
    </location>
</feature>
<gene>
    <name evidence="4" type="primary">ANOS1</name>
</gene>
<reference evidence="4" key="1">
    <citation type="submission" date="2025-08" db="UniProtKB">
        <authorList>
            <consortium name="Ensembl"/>
        </authorList>
    </citation>
    <scope>IDENTIFICATION</scope>
</reference>
<feature type="chain" id="PRO_5025499169" evidence="1">
    <location>
        <begin position="27"/>
        <end position="700"/>
    </location>
</feature>
<dbReference type="Pfam" id="PF00095">
    <property type="entry name" value="WAP"/>
    <property type="match status" value="1"/>
</dbReference>
<dbReference type="GO" id="GO:0030414">
    <property type="term" value="F:peptidase inhibitor activity"/>
    <property type="evidence" value="ECO:0007669"/>
    <property type="project" value="InterPro"/>
</dbReference>
<dbReference type="Ensembl" id="ENSSTUT00000015574.1">
    <property type="protein sequence ID" value="ENSSTUP00000014760.1"/>
    <property type="gene ID" value="ENSSTUG00000006773.1"/>
</dbReference>
<dbReference type="GO" id="GO:0009986">
    <property type="term" value="C:cell surface"/>
    <property type="evidence" value="ECO:0007669"/>
    <property type="project" value="TreeGrafter"/>
</dbReference>
<dbReference type="InterPro" id="IPR036645">
    <property type="entry name" value="Elafin-like_sf"/>
</dbReference>
<dbReference type="FunFam" id="4.10.75.10:FF:000001">
    <property type="entry name" value="Anosmin 1"/>
    <property type="match status" value="1"/>
</dbReference>
<dbReference type="InterPro" id="IPR013783">
    <property type="entry name" value="Ig-like_fold"/>
</dbReference>
<dbReference type="InterPro" id="IPR042447">
    <property type="entry name" value="Anosmin-1"/>
</dbReference>
<organism evidence="4 5">
    <name type="scientific">Salmo trutta</name>
    <name type="common">Brown trout</name>
    <dbReference type="NCBI Taxonomy" id="8032"/>
    <lineage>
        <taxon>Eukaryota</taxon>
        <taxon>Metazoa</taxon>
        <taxon>Chordata</taxon>
        <taxon>Craniata</taxon>
        <taxon>Vertebrata</taxon>
        <taxon>Euteleostomi</taxon>
        <taxon>Actinopterygii</taxon>
        <taxon>Neopterygii</taxon>
        <taxon>Teleostei</taxon>
        <taxon>Protacanthopterygii</taxon>
        <taxon>Salmoniformes</taxon>
        <taxon>Salmonidae</taxon>
        <taxon>Salmoninae</taxon>
        <taxon>Salmo</taxon>
    </lineage>
</organism>
<dbReference type="InterPro" id="IPR003961">
    <property type="entry name" value="FN3_dom"/>
</dbReference>
<dbReference type="GO" id="GO:0030182">
    <property type="term" value="P:neuron differentiation"/>
    <property type="evidence" value="ECO:0007669"/>
    <property type="project" value="TreeGrafter"/>
</dbReference>
<dbReference type="SUPFAM" id="SSF49265">
    <property type="entry name" value="Fibronectin type III"/>
    <property type="match status" value="2"/>
</dbReference>
<protein>
    <submittedName>
        <fullName evidence="4">Anosmin 1</fullName>
    </submittedName>
</protein>
<feature type="domain" description="Fibronectin type-III" evidence="2">
    <location>
        <begin position="178"/>
        <end position="282"/>
    </location>
</feature>
<dbReference type="CDD" id="cd00063">
    <property type="entry name" value="FN3"/>
    <property type="match status" value="3"/>
</dbReference>
<reference evidence="4" key="2">
    <citation type="submission" date="2025-09" db="UniProtKB">
        <authorList>
            <consortium name="Ensembl"/>
        </authorList>
    </citation>
    <scope>IDENTIFICATION</scope>
</reference>
<dbReference type="Pfam" id="PF17869">
    <property type="entry name" value="Cys_box"/>
    <property type="match status" value="1"/>
</dbReference>
<dbReference type="Gene3D" id="4.10.75.10">
    <property type="entry name" value="Elafin-like"/>
    <property type="match status" value="1"/>
</dbReference>
<dbReference type="InParanoid" id="A0A673WRU2"/>
<feature type="domain" description="Fibronectin type-III" evidence="2">
    <location>
        <begin position="543"/>
        <end position="651"/>
    </location>
</feature>
<proteinExistence type="predicted"/>
<dbReference type="SMART" id="SM00060">
    <property type="entry name" value="FN3"/>
    <property type="match status" value="3"/>
</dbReference>
<keyword evidence="1" id="KW-0732">Signal</keyword>
<dbReference type="PROSITE" id="PS51390">
    <property type="entry name" value="WAP"/>
    <property type="match status" value="1"/>
</dbReference>
<name>A0A673WRU2_SALTR</name>
<dbReference type="SUPFAM" id="SSF57256">
    <property type="entry name" value="Elafin-like"/>
    <property type="match status" value="1"/>
</dbReference>
<accession>A0A673WRU2</accession>
<dbReference type="Gene3D" id="2.60.40.10">
    <property type="entry name" value="Immunoglobulins"/>
    <property type="match status" value="3"/>
</dbReference>
<dbReference type="CDD" id="cd00199">
    <property type="entry name" value="WAP"/>
    <property type="match status" value="1"/>
</dbReference>
<dbReference type="AlphaFoldDB" id="A0A673WRU2"/>
<dbReference type="PANTHER" id="PTHR14131:SF6">
    <property type="entry name" value="ANOSMIN-1-RELATED"/>
    <property type="match status" value="1"/>
</dbReference>
<dbReference type="InterPro" id="IPR008197">
    <property type="entry name" value="WAP_dom"/>
</dbReference>
<feature type="signal peptide" evidence="1">
    <location>
        <begin position="1"/>
        <end position="26"/>
    </location>
</feature>
<keyword evidence="5" id="KW-1185">Reference proteome</keyword>
<dbReference type="InterPro" id="IPR040957">
    <property type="entry name" value="Anosmin-1_Cys_box"/>
</dbReference>
<feature type="domain" description="WAP" evidence="3">
    <location>
        <begin position="123"/>
        <end position="172"/>
    </location>
</feature>
<dbReference type="GeneTree" id="ENSGT00440000033720"/>